<accession>C4GCX0</accession>
<evidence type="ECO:0000313" key="2">
    <source>
        <dbReference type="Proteomes" id="UP000003494"/>
    </source>
</evidence>
<name>C4GCX0_9FIRM</name>
<protein>
    <submittedName>
        <fullName evidence="1">Uncharacterized protein</fullName>
    </submittedName>
</protein>
<dbReference type="HOGENOM" id="CLU_1102213_0_0_9"/>
<dbReference type="Proteomes" id="UP000003494">
    <property type="component" value="Unassembled WGS sequence"/>
</dbReference>
<sequence length="252" mass="26549">MAIAFAIVQGGIQVSLAAEVDDLILVQELIQRTAHGAIDEDGAQGSSDNEKDGLVMGKAGEGVSSGRIAMQQFLTNGRSCQHGLVFGQVLERFREVAADLDGPPHGDAVGQARRHIGFMDDGGNMKGFGRQDDGDRDKAALGKDEIGAKPLQKKESLKVALGDAENIGGVFQGKIAAQFAGGNAMIGQAGLLNQPFLHSVIRTDVLYLIPFFSQTGKKGDIGGHMTGCSAAGQYNFLHMKHSFFAGLPQSLI</sequence>
<keyword evidence="2" id="KW-1185">Reference proteome</keyword>
<evidence type="ECO:0000313" key="1">
    <source>
        <dbReference type="EMBL" id="EEP27820.1"/>
    </source>
</evidence>
<comment type="caution">
    <text evidence="1">The sequence shown here is derived from an EMBL/GenBank/DDBJ whole genome shotgun (WGS) entry which is preliminary data.</text>
</comment>
<organism evidence="1 2">
    <name type="scientific">Shuttleworthella satelles DSM 14600</name>
    <dbReference type="NCBI Taxonomy" id="626523"/>
    <lineage>
        <taxon>Bacteria</taxon>
        <taxon>Bacillati</taxon>
        <taxon>Bacillota</taxon>
        <taxon>Clostridia</taxon>
        <taxon>Lachnospirales</taxon>
        <taxon>Lachnospiraceae</taxon>
        <taxon>Shuttleworthella</taxon>
    </lineage>
</organism>
<gene>
    <name evidence="1" type="ORF">GCWU000342_01814</name>
</gene>
<proteinExistence type="predicted"/>
<dbReference type="EMBL" id="ACIP02000004">
    <property type="protein sequence ID" value="EEP27820.1"/>
    <property type="molecule type" value="Genomic_DNA"/>
</dbReference>
<dbReference type="STRING" id="626523.GCWU000342_01814"/>
<reference evidence="1" key="1">
    <citation type="submission" date="2009-04" db="EMBL/GenBank/DDBJ databases">
        <authorList>
            <person name="Weinstock G."/>
            <person name="Sodergren E."/>
            <person name="Clifton S."/>
            <person name="Fulton L."/>
            <person name="Fulton B."/>
            <person name="Courtney L."/>
            <person name="Fronick C."/>
            <person name="Harrison M."/>
            <person name="Strong C."/>
            <person name="Farmer C."/>
            <person name="Delahaunty K."/>
            <person name="Markovic C."/>
            <person name="Hall O."/>
            <person name="Minx P."/>
            <person name="Tomlinson C."/>
            <person name="Mitreva M."/>
            <person name="Nelson J."/>
            <person name="Hou S."/>
            <person name="Wollam A."/>
            <person name="Pepin K.H."/>
            <person name="Johnson M."/>
            <person name="Bhonagiri V."/>
            <person name="Nash W.E."/>
            <person name="Warren W."/>
            <person name="Chinwalla A."/>
            <person name="Mardis E.R."/>
            <person name="Wilson R.K."/>
        </authorList>
    </citation>
    <scope>NUCLEOTIDE SEQUENCE [LARGE SCALE GENOMIC DNA]</scope>
    <source>
        <strain evidence="1">DSM 14600</strain>
    </source>
</reference>
<dbReference type="AlphaFoldDB" id="C4GCX0"/>